<dbReference type="InterPro" id="IPR025233">
    <property type="entry name" value="DUF4176"/>
</dbReference>
<proteinExistence type="predicted"/>
<gene>
    <name evidence="1" type="ORF">ATZ35_05355</name>
</gene>
<name>A0A0U2X920_9ENTE</name>
<evidence type="ECO:0000313" key="1">
    <source>
        <dbReference type="EMBL" id="ALS36608.1"/>
    </source>
</evidence>
<dbReference type="Proteomes" id="UP000067523">
    <property type="component" value="Chromosome"/>
</dbReference>
<reference evidence="2" key="1">
    <citation type="submission" date="2015-12" db="EMBL/GenBank/DDBJ databases">
        <authorList>
            <person name="Lauer A."/>
            <person name="Humrighouse B."/>
            <person name="Loparev V."/>
            <person name="Shewmaker P.L."/>
            <person name="Whitney A.M."/>
            <person name="McLaughlin R.W."/>
        </authorList>
    </citation>
    <scope>NUCLEOTIDE SEQUENCE [LARGE SCALE GENOMIC DNA]</scope>
    <source>
        <strain evidence="2">LMG 26678</strain>
    </source>
</reference>
<dbReference type="EMBL" id="CP013655">
    <property type="protein sequence ID" value="ALS36608.1"/>
    <property type="molecule type" value="Genomic_DNA"/>
</dbReference>
<keyword evidence="2" id="KW-1185">Reference proteome</keyword>
<organism evidence="1 2">
    <name type="scientific">Enterococcus rotai</name>
    <dbReference type="NCBI Taxonomy" id="118060"/>
    <lineage>
        <taxon>Bacteria</taxon>
        <taxon>Bacillati</taxon>
        <taxon>Bacillota</taxon>
        <taxon>Bacilli</taxon>
        <taxon>Lactobacillales</taxon>
        <taxon>Enterococcaceae</taxon>
        <taxon>Enterococcus</taxon>
    </lineage>
</organism>
<dbReference type="Pfam" id="PF13780">
    <property type="entry name" value="DUF4176"/>
    <property type="match status" value="1"/>
</dbReference>
<dbReference type="STRING" id="118060.ATZ35_05355"/>
<accession>A0A0U2X920</accession>
<sequence>MEKKLYPLGTIVYLKEGTQKVMVIGRGVVYQDEETESEVFVDYMGCSYPAGIDPNQTIFFNEENIDQVVHEGFSDEEEQRFVKVYEEWESDITIPKKKID</sequence>
<dbReference type="KEGG" id="erx:ATZ35_05355"/>
<evidence type="ECO:0000313" key="2">
    <source>
        <dbReference type="Proteomes" id="UP000067523"/>
    </source>
</evidence>
<evidence type="ECO:0008006" key="3">
    <source>
        <dbReference type="Google" id="ProtNLM"/>
    </source>
</evidence>
<dbReference type="RefSeq" id="WP_208929837.1">
    <property type="nucleotide sequence ID" value="NZ_CP013655.1"/>
</dbReference>
<protein>
    <recommendedName>
        <fullName evidence="3">Type II secretion protein</fullName>
    </recommendedName>
</protein>
<dbReference type="AlphaFoldDB" id="A0A0U2X920"/>